<keyword evidence="2" id="KW-0560">Oxidoreductase</keyword>
<dbReference type="PANTHER" id="PTHR44229">
    <property type="entry name" value="15-HYDROXYPROSTAGLANDIN DEHYDROGENASE [NAD(+)]"/>
    <property type="match status" value="1"/>
</dbReference>
<protein>
    <submittedName>
        <fullName evidence="4">3-hydroxyacyl-CoA dehydrogenase</fullName>
    </submittedName>
</protein>
<comment type="caution">
    <text evidence="4">The sequence shown here is derived from an EMBL/GenBank/DDBJ whole genome shotgun (WGS) entry which is preliminary data.</text>
</comment>
<evidence type="ECO:0000313" key="5">
    <source>
        <dbReference type="Proteomes" id="UP000266188"/>
    </source>
</evidence>
<dbReference type="GO" id="GO:0005737">
    <property type="term" value="C:cytoplasm"/>
    <property type="evidence" value="ECO:0007669"/>
    <property type="project" value="TreeGrafter"/>
</dbReference>
<dbReference type="AlphaFoldDB" id="A0A3A2ZD11"/>
<dbReference type="InterPro" id="IPR036291">
    <property type="entry name" value="NAD(P)-bd_dom_sf"/>
</dbReference>
<reference evidence="5" key="1">
    <citation type="submission" date="2017-02" db="EMBL/GenBank/DDBJ databases">
        <authorList>
            <person name="Tafer H."/>
            <person name="Lopandic K."/>
        </authorList>
    </citation>
    <scope>NUCLEOTIDE SEQUENCE [LARGE SCALE GENOMIC DNA]</scope>
    <source>
        <strain evidence="5">CBS 366.77</strain>
    </source>
</reference>
<feature type="region of interest" description="Disordered" evidence="3">
    <location>
        <begin position="258"/>
        <end position="284"/>
    </location>
</feature>
<dbReference type="PANTHER" id="PTHR44229:SF4">
    <property type="entry name" value="15-HYDROXYPROSTAGLANDIN DEHYDROGENASE [NAD(+)]"/>
    <property type="match status" value="1"/>
</dbReference>
<name>A0A3A2ZD11_9EURO</name>
<dbReference type="InterPro" id="IPR002347">
    <property type="entry name" value="SDR_fam"/>
</dbReference>
<keyword evidence="5" id="KW-1185">Reference proteome</keyword>
<evidence type="ECO:0000256" key="1">
    <source>
        <dbReference type="ARBA" id="ARBA00006484"/>
    </source>
</evidence>
<dbReference type="OrthoDB" id="37659at2759"/>
<accession>A0A3A2ZD11</accession>
<gene>
    <name evidence="4" type="ORF">PHISCL_06634</name>
</gene>
<dbReference type="EMBL" id="MVGC01000257">
    <property type="protein sequence ID" value="RJE21039.1"/>
    <property type="molecule type" value="Genomic_DNA"/>
</dbReference>
<dbReference type="Pfam" id="PF00106">
    <property type="entry name" value="adh_short"/>
    <property type="match status" value="1"/>
</dbReference>
<sequence length="284" mass="30046">MPHQNGTHGGSMQDMVVLITGGANGAGANLAQLCCQSGAFVCIGDVDRANGEALAQKCREVWPAANEPGVPPRAVFHHADVTDYQSVVNLFDKAFETFKRIDHVVAAVVATASIFDHGDSFDHALTLRTVREAPLCKVVDVNLLGSLFVTRIASVYLRHNRGVDNDRSILLLAPGSTQSDQARQGVEGIMRSLRSYFASPYRHNLRINTISPVNKPNTFKDVALVSAGVLTDPSLHGKSLFIEGGRASEIEPAAPEVKVPSESPSTAIGNGMGQKVAAAAGGVP</sequence>
<organism evidence="4 5">
    <name type="scientific">Aspergillus sclerotialis</name>
    <dbReference type="NCBI Taxonomy" id="2070753"/>
    <lineage>
        <taxon>Eukaryota</taxon>
        <taxon>Fungi</taxon>
        <taxon>Dikarya</taxon>
        <taxon>Ascomycota</taxon>
        <taxon>Pezizomycotina</taxon>
        <taxon>Eurotiomycetes</taxon>
        <taxon>Eurotiomycetidae</taxon>
        <taxon>Eurotiales</taxon>
        <taxon>Aspergillaceae</taxon>
        <taxon>Aspergillus</taxon>
        <taxon>Aspergillus subgen. Polypaecilum</taxon>
    </lineage>
</organism>
<comment type="similarity">
    <text evidence="1">Belongs to the short-chain dehydrogenases/reductases (SDR) family.</text>
</comment>
<dbReference type="Gene3D" id="3.40.50.720">
    <property type="entry name" value="NAD(P)-binding Rossmann-like Domain"/>
    <property type="match status" value="1"/>
</dbReference>
<evidence type="ECO:0000256" key="2">
    <source>
        <dbReference type="ARBA" id="ARBA00023002"/>
    </source>
</evidence>
<evidence type="ECO:0000256" key="3">
    <source>
        <dbReference type="SAM" id="MobiDB-lite"/>
    </source>
</evidence>
<dbReference type="GO" id="GO:0016616">
    <property type="term" value="F:oxidoreductase activity, acting on the CH-OH group of donors, NAD or NADP as acceptor"/>
    <property type="evidence" value="ECO:0007669"/>
    <property type="project" value="TreeGrafter"/>
</dbReference>
<dbReference type="STRING" id="2070753.A0A3A2ZD11"/>
<dbReference type="SUPFAM" id="SSF51735">
    <property type="entry name" value="NAD(P)-binding Rossmann-fold domains"/>
    <property type="match status" value="1"/>
</dbReference>
<dbReference type="Proteomes" id="UP000266188">
    <property type="component" value="Unassembled WGS sequence"/>
</dbReference>
<proteinExistence type="inferred from homology"/>
<evidence type="ECO:0000313" key="4">
    <source>
        <dbReference type="EMBL" id="RJE21039.1"/>
    </source>
</evidence>